<feature type="transmembrane region" description="Helical" evidence="1">
    <location>
        <begin position="75"/>
        <end position="92"/>
    </location>
</feature>
<evidence type="ECO:0008006" key="4">
    <source>
        <dbReference type="Google" id="ProtNLM"/>
    </source>
</evidence>
<proteinExistence type="predicted"/>
<keyword evidence="1" id="KW-1133">Transmembrane helix</keyword>
<dbReference type="RefSeq" id="WP_380056913.1">
    <property type="nucleotide sequence ID" value="NZ_JBHLTC010000047.1"/>
</dbReference>
<keyword evidence="1" id="KW-0472">Membrane</keyword>
<keyword evidence="1" id="KW-0812">Transmembrane</keyword>
<evidence type="ECO:0000256" key="1">
    <source>
        <dbReference type="SAM" id="Phobius"/>
    </source>
</evidence>
<comment type="caution">
    <text evidence="2">The sequence shown here is derived from an EMBL/GenBank/DDBJ whole genome shotgun (WGS) entry which is preliminary data.</text>
</comment>
<evidence type="ECO:0000313" key="3">
    <source>
        <dbReference type="Proteomes" id="UP001589890"/>
    </source>
</evidence>
<accession>A0ABV6QX51</accession>
<reference evidence="2 3" key="1">
    <citation type="submission" date="2024-09" db="EMBL/GenBank/DDBJ databases">
        <authorList>
            <person name="Sun Q."/>
            <person name="Mori K."/>
        </authorList>
    </citation>
    <scope>NUCLEOTIDE SEQUENCE [LARGE SCALE GENOMIC DNA]</scope>
    <source>
        <strain evidence="2 3">CGMCC 1.15906</strain>
    </source>
</reference>
<name>A0ABV6QX51_9ACTN</name>
<sequence length="93" mass="9434">MAHAAHARSSTPRTGPVLTATWLGLTLGLLVGAIAVGQTHVGVRAGAATLLVMIAPLTIAIFVHAIRHGFGSKAAALLTALTFVATAFRLALL</sequence>
<keyword evidence="3" id="KW-1185">Reference proteome</keyword>
<gene>
    <name evidence="2" type="ORF">ACFFGN_34455</name>
</gene>
<dbReference type="EMBL" id="JBHLTC010000047">
    <property type="protein sequence ID" value="MFC0629218.1"/>
    <property type="molecule type" value="Genomic_DNA"/>
</dbReference>
<evidence type="ECO:0000313" key="2">
    <source>
        <dbReference type="EMBL" id="MFC0629218.1"/>
    </source>
</evidence>
<protein>
    <recommendedName>
        <fullName evidence="4">DUF1634 domain-containing protein</fullName>
    </recommendedName>
</protein>
<organism evidence="2 3">
    <name type="scientific">Kribbella deserti</name>
    <dbReference type="NCBI Taxonomy" id="1926257"/>
    <lineage>
        <taxon>Bacteria</taxon>
        <taxon>Bacillati</taxon>
        <taxon>Actinomycetota</taxon>
        <taxon>Actinomycetes</taxon>
        <taxon>Propionibacteriales</taxon>
        <taxon>Kribbellaceae</taxon>
        <taxon>Kribbella</taxon>
    </lineage>
</organism>
<feature type="transmembrane region" description="Helical" evidence="1">
    <location>
        <begin position="45"/>
        <end position="63"/>
    </location>
</feature>
<dbReference type="Proteomes" id="UP001589890">
    <property type="component" value="Unassembled WGS sequence"/>
</dbReference>